<evidence type="ECO:0000313" key="1">
    <source>
        <dbReference type="EMBL" id="CAA0080075.1"/>
    </source>
</evidence>
<organism evidence="2 3">
    <name type="scientific">Zhongshania aliphaticivorans</name>
    <dbReference type="NCBI Taxonomy" id="1470434"/>
    <lineage>
        <taxon>Bacteria</taxon>
        <taxon>Pseudomonadati</taxon>
        <taxon>Pseudomonadota</taxon>
        <taxon>Gammaproteobacteria</taxon>
        <taxon>Cellvibrionales</taxon>
        <taxon>Spongiibacteraceae</taxon>
        <taxon>Zhongshania</taxon>
    </lineage>
</organism>
<evidence type="ECO:0000313" key="4">
    <source>
        <dbReference type="Proteomes" id="UP000439591"/>
    </source>
</evidence>
<gene>
    <name evidence="2" type="ORF">IHBHHGIJ_00910</name>
    <name evidence="1" type="ORF">KFEGEMFD_00241</name>
</gene>
<keyword evidence="3" id="KW-1185">Reference proteome</keyword>
<evidence type="ECO:0000313" key="3">
    <source>
        <dbReference type="Proteomes" id="UP000435877"/>
    </source>
</evidence>
<evidence type="ECO:0000313" key="2">
    <source>
        <dbReference type="EMBL" id="CAA0085852.1"/>
    </source>
</evidence>
<dbReference type="EMBL" id="CACSIM010000001">
    <property type="protein sequence ID" value="CAA0080075.1"/>
    <property type="molecule type" value="Genomic_DNA"/>
</dbReference>
<protein>
    <submittedName>
        <fullName evidence="2">Uncharacterized protein</fullName>
    </submittedName>
</protein>
<reference evidence="3 4" key="1">
    <citation type="submission" date="2019-11" db="EMBL/GenBank/DDBJ databases">
        <authorList>
            <person name="Holert J."/>
        </authorList>
    </citation>
    <scope>NUCLEOTIDE SEQUENCE [LARGE SCALE GENOMIC DNA]</scope>
    <source>
        <strain evidence="1">BC3_2A</strain>
        <strain evidence="2">SB11_1A</strain>
    </source>
</reference>
<sequence length="46" mass="4870">MMKEATPTAPRTLIEIYGEGVGSCSVSNETGAVLEHHLAYVSFADS</sequence>
<accession>A0A5S9N8D2</accession>
<dbReference type="Proteomes" id="UP000435877">
    <property type="component" value="Unassembled WGS sequence"/>
</dbReference>
<name>A0A5S9N8D2_9GAMM</name>
<proteinExistence type="predicted"/>
<dbReference type="Proteomes" id="UP000439591">
    <property type="component" value="Unassembled WGS sequence"/>
</dbReference>
<dbReference type="EMBL" id="CACSIK010000001">
    <property type="protein sequence ID" value="CAA0085852.1"/>
    <property type="molecule type" value="Genomic_DNA"/>
</dbReference>
<dbReference type="AlphaFoldDB" id="A0A5S9N8D2"/>